<keyword evidence="9 10" id="KW-0652">Protein synthesis inhibitor</keyword>
<dbReference type="SUPFAM" id="SSF50370">
    <property type="entry name" value="Ricin B-like lectins"/>
    <property type="match status" value="1"/>
</dbReference>
<dbReference type="InterPro" id="IPR016138">
    <property type="entry name" value="Ribosome_inactivat_prot_sub1"/>
</dbReference>
<comment type="catalytic activity">
    <reaction evidence="1 10">
        <text>Endohydrolysis of the N-glycosidic bond at one specific adenosine on the 28S rRNA.</text>
        <dbReference type="EC" id="3.2.2.22"/>
    </reaction>
</comment>
<feature type="region of interest" description="Disordered" evidence="11">
    <location>
        <begin position="675"/>
        <end position="738"/>
    </location>
</feature>
<feature type="signal peptide" evidence="12">
    <location>
        <begin position="1"/>
        <end position="22"/>
    </location>
</feature>
<sequence>MKVWNVVATWVWWTALVGPAWVCTSTVEDTKLTLRYNTVRFTTENATKESYTQFMEALRDQLGSGYEAHTIPVLRDVSTVDTSQRREISPTSFAMLLKLHFLNLFNDTHQSTFNFTGSYVDLEGRSRQDREDIDLGILALELAISSLRRSSAAAESTIARSLIVCIQMVSEAARFRYIERRVRQSITSAGYEHFRPDAGMLSLENNWGALSYAIQQSNQGVFSSPVQLQRPDYTFFNVDSATLSIVRNLALMLFVCNINQASSQFSPLIRSVVAPVDDDDDTCAEPEPMIRISGRNGLCVDVRDGQYNDGNPIQLWPCESNTDANQLWTLKRDGTIQSNGKCLTTYGYSPGVYVMIYNCDTAVTAATRWQVWDNGTIINPESALVLSAESENAGTTLTVETNIYASRQGWRASNNTDPFVTSIVGFMDLCMQRNGNNVGLGDCMEDNTEQNKNNIIYELDDDNERRGWTGVHELDRQEGRRQTSMSCPELDSAGMQPSSVLIKRGEQSTLASCIARPLIVEKMQPGCRAPNAVGWQSDRSLEERSAGLPKYLFPAQLAPSVGSLTDKTLSSRLVRSPSMANNDEFPLSAIDGTTPEFTRRREGPPAIHPMADLETPTGGQLGDARDKRGRSYGHSRSPDGHRRRRESHARRLEHKLRDQDAVIWRMAAEMEELKRHVKGKGVAGVGDHRERTPSRRSGGQSQRRTPSISITISYQVGDSDVHAEKSSAQDSTYRPSRPVTTLRYSYSAHSEDLRAVLKERARRREAQRIPAFQRLSYGVHASEEVGMPPPRLAAPLLVDSDLARLSTTPFSVEIETTPLPAGFHQPKFTLYDGKTDPYMHVSHFLQVRVGHRRNDALMCLIFPSSLGKLGLKWFERLPEGT</sequence>
<dbReference type="Gene3D" id="3.40.420.10">
    <property type="entry name" value="Ricin (A subunit), domain 1"/>
    <property type="match status" value="2"/>
</dbReference>
<dbReference type="PROSITE" id="PS50231">
    <property type="entry name" value="RICIN_B_LECTIN"/>
    <property type="match status" value="1"/>
</dbReference>
<evidence type="ECO:0000256" key="11">
    <source>
        <dbReference type="SAM" id="MobiDB-lite"/>
    </source>
</evidence>
<feature type="domain" description="Ricin B lectin" evidence="13">
    <location>
        <begin position="286"/>
        <end position="413"/>
    </location>
</feature>
<evidence type="ECO:0000256" key="6">
    <source>
        <dbReference type="ARBA" id="ARBA00022821"/>
    </source>
</evidence>
<comment type="function">
    <text evidence="10">The A chain is responsible for inhibiting protein synthesis through the catalytic inactivation of 60S ribosomal subunits by removing adenine from position 4,324 of 28S rRNA. The B chain binds to cell receptors and probably facilitates the entry into the cell of the A chain; B chains are also responsible for cell agglutination (lectin activity).</text>
</comment>
<dbReference type="SMART" id="SM00458">
    <property type="entry name" value="RICIN"/>
    <property type="match status" value="1"/>
</dbReference>
<dbReference type="FunFam" id="2.80.10.50:FF:000076">
    <property type="entry name" value="Beta-galactoside-specific lectin 1"/>
    <property type="match status" value="1"/>
</dbReference>
<dbReference type="AlphaFoldDB" id="A0A7J7GW99"/>
<evidence type="ECO:0000256" key="10">
    <source>
        <dbReference type="RuleBase" id="RU004915"/>
    </source>
</evidence>
<keyword evidence="8" id="KW-0325">Glycoprotein</keyword>
<comment type="caution">
    <text evidence="14">The sequence shown here is derived from an EMBL/GenBank/DDBJ whole genome shotgun (WGS) entry which is preliminary data.</text>
</comment>
<evidence type="ECO:0000313" key="15">
    <source>
        <dbReference type="Proteomes" id="UP000593564"/>
    </source>
</evidence>
<keyword evidence="5 10" id="KW-0378">Hydrolase</keyword>
<evidence type="ECO:0000259" key="13">
    <source>
        <dbReference type="SMART" id="SM00458"/>
    </source>
</evidence>
<dbReference type="InterPro" id="IPR001574">
    <property type="entry name" value="Ribosome_inactivat_prot"/>
</dbReference>
<dbReference type="InterPro" id="IPR017988">
    <property type="entry name" value="Ribosome_inactivat_prot_CS"/>
</dbReference>
<comment type="similarity">
    <text evidence="10">Belongs to the ribosome-inactivating protein family.</text>
</comment>
<evidence type="ECO:0000256" key="8">
    <source>
        <dbReference type="ARBA" id="ARBA00023180"/>
    </source>
</evidence>
<evidence type="ECO:0000256" key="4">
    <source>
        <dbReference type="ARBA" id="ARBA00022737"/>
    </source>
</evidence>
<dbReference type="GO" id="GO:0090729">
    <property type="term" value="F:toxin activity"/>
    <property type="evidence" value="ECO:0007669"/>
    <property type="project" value="UniProtKB-KW"/>
</dbReference>
<evidence type="ECO:0000256" key="2">
    <source>
        <dbReference type="ARBA" id="ARBA00022656"/>
    </source>
</evidence>
<dbReference type="PROSITE" id="PS00275">
    <property type="entry name" value="SHIGA_RICIN"/>
    <property type="match status" value="1"/>
</dbReference>
<evidence type="ECO:0000256" key="5">
    <source>
        <dbReference type="ARBA" id="ARBA00022801"/>
    </source>
</evidence>
<dbReference type="SUPFAM" id="SSF56371">
    <property type="entry name" value="Ribosome inactivating proteins (RIP)"/>
    <property type="match status" value="1"/>
</dbReference>
<proteinExistence type="inferred from homology"/>
<reference evidence="14 15" key="2">
    <citation type="submission" date="2020-07" db="EMBL/GenBank/DDBJ databases">
        <title>Genome assembly of wild tea tree DASZ reveals pedigree and selection history of tea varieties.</title>
        <authorList>
            <person name="Zhang W."/>
        </authorList>
    </citation>
    <scope>NUCLEOTIDE SEQUENCE [LARGE SCALE GENOMIC DNA]</scope>
    <source>
        <strain evidence="15">cv. G240</strain>
        <tissue evidence="14">Leaf</tissue>
    </source>
</reference>
<dbReference type="EC" id="3.2.2.22" evidence="10"/>
<dbReference type="InterPro" id="IPR036041">
    <property type="entry name" value="Ribosome-inact_prot_sf"/>
</dbReference>
<evidence type="ECO:0000256" key="12">
    <source>
        <dbReference type="SAM" id="SignalP"/>
    </source>
</evidence>
<dbReference type="Pfam" id="PF00161">
    <property type="entry name" value="RIP"/>
    <property type="match status" value="1"/>
</dbReference>
<dbReference type="GO" id="GO:0017148">
    <property type="term" value="P:negative regulation of translation"/>
    <property type="evidence" value="ECO:0007669"/>
    <property type="project" value="UniProtKB-KW"/>
</dbReference>
<evidence type="ECO:0000256" key="3">
    <source>
        <dbReference type="ARBA" id="ARBA00022734"/>
    </source>
</evidence>
<keyword evidence="3" id="KW-0430">Lectin</keyword>
<feature type="region of interest" description="Disordered" evidence="11">
    <location>
        <begin position="579"/>
        <end position="652"/>
    </location>
</feature>
<keyword evidence="12" id="KW-0732">Signal</keyword>
<evidence type="ECO:0000256" key="1">
    <source>
        <dbReference type="ARBA" id="ARBA00000237"/>
    </source>
</evidence>
<dbReference type="PANTHER" id="PTHR33453">
    <property type="match status" value="1"/>
</dbReference>
<gene>
    <name evidence="14" type="ORF">HYC85_018542</name>
</gene>
<keyword evidence="2 10" id="KW-0800">Toxin</keyword>
<dbReference type="InterPro" id="IPR035992">
    <property type="entry name" value="Ricin_B-like_lectins"/>
</dbReference>
<dbReference type="Gene3D" id="4.10.470.10">
    <property type="entry name" value="Ricin (A Subunit), domain 2"/>
    <property type="match status" value="1"/>
</dbReference>
<feature type="chain" id="PRO_5029543552" description="Ribosome-inactivating protein" evidence="12">
    <location>
        <begin position="23"/>
        <end position="881"/>
    </location>
</feature>
<feature type="compositionally biased region" description="Low complexity" evidence="11">
    <location>
        <begin position="695"/>
        <end position="707"/>
    </location>
</feature>
<dbReference type="Proteomes" id="UP000593564">
    <property type="component" value="Unassembled WGS sequence"/>
</dbReference>
<keyword evidence="15" id="KW-1185">Reference proteome</keyword>
<dbReference type="GO" id="GO:0030598">
    <property type="term" value="F:rRNA N-glycosylase activity"/>
    <property type="evidence" value="ECO:0007669"/>
    <property type="project" value="UniProtKB-EC"/>
</dbReference>
<protein>
    <recommendedName>
        <fullName evidence="10">Ribosome-inactivating protein</fullName>
    </recommendedName>
    <component>
        <recommendedName>
            <fullName evidence="10">Ribosome-inactivating protein chain A</fullName>
        </recommendedName>
        <alternativeName>
            <fullName evidence="10">rRNA N-glycosidase</fullName>
            <ecNumber evidence="10">3.2.2.22</ecNumber>
        </alternativeName>
    </component>
    <component>
        <recommendedName>
            <fullName evidence="10">Ribosome-inactivating protein chain B</fullName>
        </recommendedName>
    </component>
</protein>
<organism evidence="14 15">
    <name type="scientific">Camellia sinensis</name>
    <name type="common">Tea plant</name>
    <name type="synonym">Thea sinensis</name>
    <dbReference type="NCBI Taxonomy" id="4442"/>
    <lineage>
        <taxon>Eukaryota</taxon>
        <taxon>Viridiplantae</taxon>
        <taxon>Streptophyta</taxon>
        <taxon>Embryophyta</taxon>
        <taxon>Tracheophyta</taxon>
        <taxon>Spermatophyta</taxon>
        <taxon>Magnoliopsida</taxon>
        <taxon>eudicotyledons</taxon>
        <taxon>Gunneridae</taxon>
        <taxon>Pentapetalae</taxon>
        <taxon>asterids</taxon>
        <taxon>Ericales</taxon>
        <taxon>Theaceae</taxon>
        <taxon>Camellia</taxon>
    </lineage>
</organism>
<dbReference type="InterPro" id="IPR016139">
    <property type="entry name" value="Ribosome_inactivat_prot_sub2"/>
</dbReference>
<accession>A0A7J7GW99</accession>
<keyword evidence="4" id="KW-0677">Repeat</keyword>
<dbReference type="EMBL" id="JACBKZ010000008">
    <property type="protein sequence ID" value="KAF5944465.1"/>
    <property type="molecule type" value="Genomic_DNA"/>
</dbReference>
<feature type="compositionally biased region" description="Basic residues" evidence="11">
    <location>
        <begin position="641"/>
        <end position="652"/>
    </location>
</feature>
<dbReference type="Gene3D" id="2.80.10.50">
    <property type="match status" value="1"/>
</dbReference>
<keyword evidence="6 10" id="KW-0611">Plant defense</keyword>
<feature type="compositionally biased region" description="Polar residues" evidence="11">
    <location>
        <begin position="728"/>
        <end position="738"/>
    </location>
</feature>
<name>A0A7J7GW99_CAMSI</name>
<dbReference type="Pfam" id="PF00652">
    <property type="entry name" value="Ricin_B_lectin"/>
    <property type="match status" value="1"/>
</dbReference>
<reference evidence="15" key="1">
    <citation type="journal article" date="2020" name="Nat. Commun.">
        <title>Genome assembly of wild tea tree DASZ reveals pedigree and selection history of tea varieties.</title>
        <authorList>
            <person name="Zhang W."/>
            <person name="Zhang Y."/>
            <person name="Qiu H."/>
            <person name="Guo Y."/>
            <person name="Wan H."/>
            <person name="Zhang X."/>
            <person name="Scossa F."/>
            <person name="Alseekh S."/>
            <person name="Zhang Q."/>
            <person name="Wang P."/>
            <person name="Xu L."/>
            <person name="Schmidt M.H."/>
            <person name="Jia X."/>
            <person name="Li D."/>
            <person name="Zhu A."/>
            <person name="Guo F."/>
            <person name="Chen W."/>
            <person name="Ni D."/>
            <person name="Usadel B."/>
            <person name="Fernie A.R."/>
            <person name="Wen W."/>
        </authorList>
    </citation>
    <scope>NUCLEOTIDE SEQUENCE [LARGE SCALE GENOMIC DNA]</scope>
    <source>
        <strain evidence="15">cv. G240</strain>
    </source>
</reference>
<comment type="subunit">
    <text evidence="10">Might form dimers or tetramers of disulfide-linked A and B chains.</text>
</comment>
<evidence type="ECO:0000256" key="7">
    <source>
        <dbReference type="ARBA" id="ARBA00023157"/>
    </source>
</evidence>
<evidence type="ECO:0000313" key="14">
    <source>
        <dbReference type="EMBL" id="KAF5944465.1"/>
    </source>
</evidence>
<dbReference type="GO" id="GO:0006952">
    <property type="term" value="P:defense response"/>
    <property type="evidence" value="ECO:0007669"/>
    <property type="project" value="UniProtKB-KW"/>
</dbReference>
<dbReference type="InterPro" id="IPR000772">
    <property type="entry name" value="Ricin_B_lectin"/>
</dbReference>
<keyword evidence="7" id="KW-1015">Disulfide bond</keyword>
<dbReference type="PANTHER" id="PTHR33453:SF34">
    <property type="entry name" value="RIBOSOME-INACTIVATING PROTEIN"/>
    <property type="match status" value="1"/>
</dbReference>
<evidence type="ECO:0000256" key="9">
    <source>
        <dbReference type="ARBA" id="ARBA00023193"/>
    </source>
</evidence>
<dbReference type="GO" id="GO:0030246">
    <property type="term" value="F:carbohydrate binding"/>
    <property type="evidence" value="ECO:0007669"/>
    <property type="project" value="UniProtKB-KW"/>
</dbReference>